<feature type="domain" description="TauD/TfdA-like" evidence="8">
    <location>
        <begin position="36"/>
        <end position="298"/>
    </location>
</feature>
<dbReference type="PANTHER" id="PTHR30468">
    <property type="entry name" value="ALPHA-KETOGLUTARATE-DEPENDENT SULFONATE DIOXYGENASE"/>
    <property type="match status" value="1"/>
</dbReference>
<evidence type="ECO:0000259" key="8">
    <source>
        <dbReference type="Pfam" id="PF02668"/>
    </source>
</evidence>
<dbReference type="Gene3D" id="3.60.130.10">
    <property type="entry name" value="Clavaminate synthase-like"/>
    <property type="match status" value="1"/>
</dbReference>
<dbReference type="AlphaFoldDB" id="A0A2G5HY70"/>
<dbReference type="OrthoDB" id="10257314at2759"/>
<evidence type="ECO:0000256" key="6">
    <source>
        <dbReference type="ARBA" id="ARBA00023004"/>
    </source>
</evidence>
<evidence type="ECO:0000256" key="3">
    <source>
        <dbReference type="ARBA" id="ARBA00022723"/>
    </source>
</evidence>
<comment type="cofactor">
    <cofactor evidence="1">
        <name>Fe(2+)</name>
        <dbReference type="ChEBI" id="CHEBI:29033"/>
    </cofactor>
</comment>
<feature type="compositionally biased region" description="Basic and acidic residues" evidence="7">
    <location>
        <begin position="189"/>
        <end position="210"/>
    </location>
</feature>
<proteinExistence type="inferred from homology"/>
<feature type="region of interest" description="Disordered" evidence="7">
    <location>
        <begin position="187"/>
        <end position="211"/>
    </location>
</feature>
<dbReference type="Proteomes" id="UP001302367">
    <property type="component" value="Chromosome 2"/>
</dbReference>
<evidence type="ECO:0000313" key="12">
    <source>
        <dbReference type="Proteomes" id="UP001302367"/>
    </source>
</evidence>
<evidence type="ECO:0000313" key="11">
    <source>
        <dbReference type="Proteomes" id="UP000230605"/>
    </source>
</evidence>
<reference evidence="10 12" key="2">
    <citation type="submission" date="2023-09" db="EMBL/GenBank/DDBJ databases">
        <title>Complete-Gapless Cercospora beticola genome.</title>
        <authorList>
            <person name="Wyatt N.A."/>
            <person name="Spanner R.E."/>
            <person name="Bolton M.D."/>
        </authorList>
    </citation>
    <scope>NUCLEOTIDE SEQUENCE [LARGE SCALE GENOMIC DNA]</scope>
    <source>
        <strain evidence="10">Cb09-40</strain>
    </source>
</reference>
<sequence length="305" mass="34419">MLKALNRTYAKPVWRSAVRRGFATSAIKAANAGIQVERMAGGCGAEIANIDVRQLDTTTAKDVRQALLDNCVIFFRNQDLQPAEFVKFTSFFGQPVEYPFVKGIDGFPEVIEVLKKETETGANFGGVWHSDTTYLSEPPMGSVLLAKEIPAVGGDTLWANQYLAYESLSDGLKKTLDPLKCVQSSAKADASKTREDRIKDSGRGSEHMEQFHPAVRTHPETGKKALFLNIAHTTRFDGWTEEESRPLLQYLHKHQVKPEFTCRLRWEAGTIAFWDNRCTQHYPLNDYHGYRRRMHRITLAGDKPV</sequence>
<dbReference type="Proteomes" id="UP000230605">
    <property type="component" value="Chromosome 2"/>
</dbReference>
<accession>A0A2G5HY70</accession>
<dbReference type="GO" id="GO:0016706">
    <property type="term" value="F:2-oxoglutarate-dependent dioxygenase activity"/>
    <property type="evidence" value="ECO:0007669"/>
    <property type="project" value="TreeGrafter"/>
</dbReference>
<keyword evidence="6" id="KW-0408">Iron</keyword>
<gene>
    <name evidence="9" type="ORF">CB0940_05451</name>
    <name evidence="10" type="ORF">RHO25_002610</name>
</gene>
<evidence type="ECO:0000256" key="7">
    <source>
        <dbReference type="SAM" id="MobiDB-lite"/>
    </source>
</evidence>
<comment type="similarity">
    <text evidence="2">Belongs to the TfdA dioxygenase family.</text>
</comment>
<evidence type="ECO:0000313" key="10">
    <source>
        <dbReference type="EMBL" id="WPA97999.1"/>
    </source>
</evidence>
<keyword evidence="5" id="KW-0560">Oxidoreductase</keyword>
<dbReference type="InterPro" id="IPR003819">
    <property type="entry name" value="TauD/TfdA-like"/>
</dbReference>
<evidence type="ECO:0000256" key="1">
    <source>
        <dbReference type="ARBA" id="ARBA00001954"/>
    </source>
</evidence>
<dbReference type="SUPFAM" id="SSF51197">
    <property type="entry name" value="Clavaminate synthase-like"/>
    <property type="match status" value="1"/>
</dbReference>
<evidence type="ECO:0000313" key="9">
    <source>
        <dbReference type="EMBL" id="PIA97514.1"/>
    </source>
</evidence>
<dbReference type="InterPro" id="IPR042098">
    <property type="entry name" value="TauD-like_sf"/>
</dbReference>
<dbReference type="GO" id="GO:0005737">
    <property type="term" value="C:cytoplasm"/>
    <property type="evidence" value="ECO:0007669"/>
    <property type="project" value="TreeGrafter"/>
</dbReference>
<reference evidence="9 11" key="1">
    <citation type="submission" date="2015-10" db="EMBL/GenBank/DDBJ databases">
        <title>The cercosporin biosynthetic gene cluster was horizontally transferred to several fungal lineages and shown to be expanded in Cercospora beticola based on microsynteny with recipient genomes.</title>
        <authorList>
            <person name="De Jonge R."/>
            <person name="Ebert M.K."/>
            <person name="Suttle J.C."/>
            <person name="Jurick Ii W.M."/>
            <person name="Secor G.A."/>
            <person name="Thomma B.P."/>
            <person name="Van De Peer Y."/>
            <person name="Bolton M.D."/>
        </authorList>
    </citation>
    <scope>NUCLEOTIDE SEQUENCE [LARGE SCALE GENOMIC DNA]</scope>
    <source>
        <strain evidence="9 11">09-40</strain>
    </source>
</reference>
<keyword evidence="4 9" id="KW-0223">Dioxygenase</keyword>
<dbReference type="EMBL" id="CP134185">
    <property type="protein sequence ID" value="WPA97999.1"/>
    <property type="molecule type" value="Genomic_DNA"/>
</dbReference>
<dbReference type="PANTHER" id="PTHR30468:SF5">
    <property type="entry name" value="ALPHA-KETOGLUTARATE-DEPENDENT SULFATE ESTER DIOXYGENASE"/>
    <property type="match status" value="1"/>
</dbReference>
<evidence type="ECO:0000256" key="5">
    <source>
        <dbReference type="ARBA" id="ARBA00023002"/>
    </source>
</evidence>
<dbReference type="Pfam" id="PF02668">
    <property type="entry name" value="TauD"/>
    <property type="match status" value="1"/>
</dbReference>
<organism evidence="9 11">
    <name type="scientific">Cercospora beticola</name>
    <name type="common">Sugarbeet leaf spot fungus</name>
    <dbReference type="NCBI Taxonomy" id="122368"/>
    <lineage>
        <taxon>Eukaryota</taxon>
        <taxon>Fungi</taxon>
        <taxon>Dikarya</taxon>
        <taxon>Ascomycota</taxon>
        <taxon>Pezizomycotina</taxon>
        <taxon>Dothideomycetes</taxon>
        <taxon>Dothideomycetidae</taxon>
        <taxon>Mycosphaerellales</taxon>
        <taxon>Mycosphaerellaceae</taxon>
        <taxon>Cercospora</taxon>
    </lineage>
</organism>
<evidence type="ECO:0000256" key="4">
    <source>
        <dbReference type="ARBA" id="ARBA00022964"/>
    </source>
</evidence>
<name>A0A2G5HY70_CERBT</name>
<dbReference type="EMBL" id="LKMD01000102">
    <property type="protein sequence ID" value="PIA97514.1"/>
    <property type="molecule type" value="Genomic_DNA"/>
</dbReference>
<dbReference type="InterPro" id="IPR051323">
    <property type="entry name" value="AtsK-like"/>
</dbReference>
<evidence type="ECO:0000256" key="2">
    <source>
        <dbReference type="ARBA" id="ARBA00005896"/>
    </source>
</evidence>
<keyword evidence="3" id="KW-0479">Metal-binding</keyword>
<protein>
    <submittedName>
        <fullName evidence="9">(R)-phenoxypropionate/alpha-ketoglutarate-dioxygenase</fullName>
    </submittedName>
</protein>
<dbReference type="GO" id="GO:0046872">
    <property type="term" value="F:metal ion binding"/>
    <property type="evidence" value="ECO:0007669"/>
    <property type="project" value="UniProtKB-KW"/>
</dbReference>
<keyword evidence="12" id="KW-1185">Reference proteome</keyword>